<accession>A0A6I3KKS1</accession>
<dbReference type="RefSeq" id="WP_154738778.1">
    <property type="nucleotide sequence ID" value="NZ_WMBQ01000001.1"/>
</dbReference>
<dbReference type="InterPro" id="IPR010915">
    <property type="entry name" value="PHB_depoly_PhaZ"/>
</dbReference>
<evidence type="ECO:0000259" key="1">
    <source>
        <dbReference type="Pfam" id="PF06850"/>
    </source>
</evidence>
<reference evidence="2 3" key="1">
    <citation type="submission" date="2019-11" db="EMBL/GenBank/DDBJ databases">
        <title>Identification of a novel strain.</title>
        <authorList>
            <person name="Xu Q."/>
            <person name="Wang G."/>
        </authorList>
    </citation>
    <scope>NUCLEOTIDE SEQUENCE [LARGE SCALE GENOMIC DNA]</scope>
    <source>
        <strain evidence="3">xq</strain>
    </source>
</reference>
<sequence>MHYYAYEFAHTFLSPFRLGVSGLRSMLDWPGNPMAATPFGRHLAAACELFENVTRRYGKPQFGLKTTRVGGVEVAVREQIVASTPFCNLLHFKRDESALTGKRYDPKVLIVAPMSGHYATLLRGTVAAMLPDHETYVTDWVDARDIPLAMGRFDLDDFIDHVIEFIRVLGPDTHVMGVCQPAVPVLAAVAHMASIDDPCQPASMILMGGPIDTRRNPTGVNKLAEGKPIEWFENNVISTVPLPHAGFMRPVYPGFMQLTGFMTMNLERHMNAHVDLFNNLVKGDCDSVKQHQDFYDEYLAVMDLTAEFYLQTVKTVFQDHALPKGTMMHRGVRVDCSAIQDTALMTVEGERDDVCGIGQTQAAQDLCTNIPDDQKVHYMQPGVGHYGVFNGTRWRTEIQPRIREFIRTIEYERGDLPTGRTARRMHHPAVAVSPV</sequence>
<dbReference type="PANTHER" id="PTHR36837:SF4">
    <property type="entry name" value="BLR0908 PROTEIN"/>
    <property type="match status" value="1"/>
</dbReference>
<name>A0A6I3KKS1_9HYPH</name>
<protein>
    <submittedName>
        <fullName evidence="2">Polyhydroxyalkanoate depolymerase</fullName>
    </submittedName>
</protein>
<dbReference type="PIRSF" id="PIRSF020818">
    <property type="entry name" value="PHB_depoly_PhaZ"/>
    <property type="match status" value="1"/>
</dbReference>
<dbReference type="EMBL" id="WMBQ01000001">
    <property type="protein sequence ID" value="MTD94342.1"/>
    <property type="molecule type" value="Genomic_DNA"/>
</dbReference>
<organism evidence="2 3">
    <name type="scientific">Hyphomicrobium album</name>
    <dbReference type="NCBI Taxonomy" id="2665159"/>
    <lineage>
        <taxon>Bacteria</taxon>
        <taxon>Pseudomonadati</taxon>
        <taxon>Pseudomonadota</taxon>
        <taxon>Alphaproteobacteria</taxon>
        <taxon>Hyphomicrobiales</taxon>
        <taxon>Hyphomicrobiaceae</taxon>
        <taxon>Hyphomicrobium</taxon>
    </lineage>
</organism>
<gene>
    <name evidence="2" type="primary">phaZ</name>
    <name evidence="2" type="ORF">GIW81_08335</name>
</gene>
<comment type="caution">
    <text evidence="2">The sequence shown here is derived from an EMBL/GenBank/DDBJ whole genome shotgun (WGS) entry which is preliminary data.</text>
</comment>
<dbReference type="SUPFAM" id="SSF53474">
    <property type="entry name" value="alpha/beta-Hydrolases"/>
    <property type="match status" value="1"/>
</dbReference>
<dbReference type="Pfam" id="PF06850">
    <property type="entry name" value="PHB_depo_C"/>
    <property type="match status" value="1"/>
</dbReference>
<feature type="domain" description="PHB de-polymerase C-terminal" evidence="1">
    <location>
        <begin position="208"/>
        <end position="408"/>
    </location>
</feature>
<dbReference type="Proteomes" id="UP000440694">
    <property type="component" value="Unassembled WGS sequence"/>
</dbReference>
<evidence type="ECO:0000313" key="3">
    <source>
        <dbReference type="Proteomes" id="UP000440694"/>
    </source>
</evidence>
<dbReference type="Gene3D" id="3.40.50.1820">
    <property type="entry name" value="alpha/beta hydrolase"/>
    <property type="match status" value="1"/>
</dbReference>
<proteinExistence type="predicted"/>
<evidence type="ECO:0000313" key="2">
    <source>
        <dbReference type="EMBL" id="MTD94342.1"/>
    </source>
</evidence>
<dbReference type="NCBIfam" id="TIGR01849">
    <property type="entry name" value="PHB_depoly_PhaZ"/>
    <property type="match status" value="1"/>
</dbReference>
<dbReference type="InterPro" id="IPR029058">
    <property type="entry name" value="AB_hydrolase_fold"/>
</dbReference>
<dbReference type="InterPro" id="IPR009656">
    <property type="entry name" value="PHB_depo_C"/>
</dbReference>
<keyword evidence="3" id="KW-1185">Reference proteome</keyword>
<dbReference type="PANTHER" id="PTHR36837">
    <property type="entry name" value="POLY(3-HYDROXYALKANOATE) POLYMERASE SUBUNIT PHAC"/>
    <property type="match status" value="1"/>
</dbReference>
<dbReference type="AlphaFoldDB" id="A0A6I3KKS1"/>
<dbReference type="InterPro" id="IPR051321">
    <property type="entry name" value="PHA/PHB_synthase"/>
</dbReference>